<organism evidence="1 2">
    <name type="scientific">Candidatus Methanomassiliicoccus intestinalis</name>
    <dbReference type="NCBI Taxonomy" id="1406512"/>
    <lineage>
        <taxon>Archaea</taxon>
        <taxon>Methanobacteriati</taxon>
        <taxon>Thermoplasmatota</taxon>
        <taxon>Thermoplasmata</taxon>
        <taxon>Methanomassiliicoccales</taxon>
        <taxon>Methanomassiliicoccaceae</taxon>
        <taxon>Methanomassiliicoccus</taxon>
    </lineage>
</organism>
<gene>
    <name evidence="1" type="ORF">A3207_00555</name>
</gene>
<evidence type="ECO:0000313" key="2">
    <source>
        <dbReference type="Proteomes" id="UP000752814"/>
    </source>
</evidence>
<dbReference type="EMBL" id="LVVT01000001">
    <property type="protein sequence ID" value="TQS84566.1"/>
    <property type="molecule type" value="Genomic_DNA"/>
</dbReference>
<evidence type="ECO:0000313" key="1">
    <source>
        <dbReference type="EMBL" id="TQS84566.1"/>
    </source>
</evidence>
<accession>A0A8J8PFC1</accession>
<dbReference type="GeneID" id="41323417"/>
<reference evidence="1" key="1">
    <citation type="submission" date="2016-03" db="EMBL/GenBank/DDBJ databases">
        <authorList>
            <person name="Borrel G."/>
            <person name="Mccann A."/>
            <person name="O'Toole P.W."/>
        </authorList>
    </citation>
    <scope>NUCLEOTIDE SEQUENCE</scope>
    <source>
        <strain evidence="1">183</strain>
    </source>
</reference>
<dbReference type="AlphaFoldDB" id="A0A8J8PFC1"/>
<name>A0A8J8PFC1_9ARCH</name>
<proteinExistence type="predicted"/>
<sequence length="96" mass="10787">MSEIENQHHGDVHCPGCGEYCTYSHNGQEMITECKDCNSIRIELGGSPFPYISKTRSYCPFCGSAIQRYKISDCGEAVQFCGVCYTQFIKLQEEGQ</sequence>
<comment type="caution">
    <text evidence="1">The sequence shown here is derived from an EMBL/GenBank/DDBJ whole genome shotgun (WGS) entry which is preliminary data.</text>
</comment>
<dbReference type="Proteomes" id="UP000752814">
    <property type="component" value="Unassembled WGS sequence"/>
</dbReference>
<protein>
    <submittedName>
        <fullName evidence="1">Uncharacterized protein</fullName>
    </submittedName>
</protein>
<dbReference type="RefSeq" id="WP_020448887.1">
    <property type="nucleotide sequence ID" value="NZ_CAYAYJ010000005.1"/>
</dbReference>